<protein>
    <recommendedName>
        <fullName evidence="4">RDD family protein</fullName>
    </recommendedName>
</protein>
<evidence type="ECO:0000313" key="2">
    <source>
        <dbReference type="EMBL" id="GAA4395339.1"/>
    </source>
</evidence>
<name>A0ABP8JSA5_9ACTN</name>
<keyword evidence="3" id="KW-1185">Reference proteome</keyword>
<evidence type="ECO:0000313" key="3">
    <source>
        <dbReference type="Proteomes" id="UP001500635"/>
    </source>
</evidence>
<proteinExistence type="predicted"/>
<gene>
    <name evidence="2" type="ORF">GCM10023147_28450</name>
</gene>
<reference evidence="3" key="1">
    <citation type="journal article" date="2019" name="Int. J. Syst. Evol. Microbiol.">
        <title>The Global Catalogue of Microorganisms (GCM) 10K type strain sequencing project: providing services to taxonomists for standard genome sequencing and annotation.</title>
        <authorList>
            <consortium name="The Broad Institute Genomics Platform"/>
            <consortium name="The Broad Institute Genome Sequencing Center for Infectious Disease"/>
            <person name="Wu L."/>
            <person name="Ma J."/>
        </authorList>
    </citation>
    <scope>NUCLEOTIDE SEQUENCE [LARGE SCALE GENOMIC DNA]</scope>
    <source>
        <strain evidence="3">JCM 17688</strain>
    </source>
</reference>
<dbReference type="Proteomes" id="UP001500635">
    <property type="component" value="Unassembled WGS sequence"/>
</dbReference>
<feature type="region of interest" description="Disordered" evidence="1">
    <location>
        <begin position="1"/>
        <end position="25"/>
    </location>
</feature>
<comment type="caution">
    <text evidence="2">The sequence shown here is derived from an EMBL/GenBank/DDBJ whole genome shotgun (WGS) entry which is preliminary data.</text>
</comment>
<dbReference type="EMBL" id="BAABFR010000042">
    <property type="protein sequence ID" value="GAA4395339.1"/>
    <property type="molecule type" value="Genomic_DNA"/>
</dbReference>
<evidence type="ECO:0008006" key="4">
    <source>
        <dbReference type="Google" id="ProtNLM"/>
    </source>
</evidence>
<sequence>MRVTSRPPTPVRVTEPAAGTTVREAAGRTVVREPEGRVGVEVRGVAAADVLVGALLAVAATSVTAWLLQPVAIDTVAIAVTTPTTRRSANFLMGTFQIFLQLFLRLEVIAHRT</sequence>
<evidence type="ECO:0000256" key="1">
    <source>
        <dbReference type="SAM" id="MobiDB-lite"/>
    </source>
</evidence>
<accession>A0ABP8JSA5</accession>
<organism evidence="2 3">
    <name type="scientific">Tsukamurella soli</name>
    <dbReference type="NCBI Taxonomy" id="644556"/>
    <lineage>
        <taxon>Bacteria</taxon>
        <taxon>Bacillati</taxon>
        <taxon>Actinomycetota</taxon>
        <taxon>Actinomycetes</taxon>
        <taxon>Mycobacteriales</taxon>
        <taxon>Tsukamurellaceae</taxon>
        <taxon>Tsukamurella</taxon>
    </lineage>
</organism>